<keyword evidence="3" id="KW-0548">Nucleotidyltransferase</keyword>
<evidence type="ECO:0000256" key="3">
    <source>
        <dbReference type="ARBA" id="ARBA00022695"/>
    </source>
</evidence>
<dbReference type="PANTHER" id="PTHR24559">
    <property type="entry name" value="TRANSPOSON TY3-I GAG-POL POLYPROTEIN"/>
    <property type="match status" value="1"/>
</dbReference>
<keyword evidence="7 9" id="KW-0695">RNA-directed DNA polymerase</keyword>
<dbReference type="InterPro" id="IPR053134">
    <property type="entry name" value="RNA-dir_DNA_polymerase"/>
</dbReference>
<dbReference type="GO" id="GO:0006508">
    <property type="term" value="P:proteolysis"/>
    <property type="evidence" value="ECO:0007669"/>
    <property type="project" value="UniProtKB-KW"/>
</dbReference>
<name>A0A2I0WXR9_9ASPA</name>
<protein>
    <submittedName>
        <fullName evidence="9">RNA-directed DNA polymerase</fullName>
    </submittedName>
</protein>
<keyword evidence="5" id="KW-0255">Endonuclease</keyword>
<gene>
    <name evidence="9" type="ORF">MA16_Dca025937</name>
</gene>
<keyword evidence="10" id="KW-1185">Reference proteome</keyword>
<dbReference type="GO" id="GO:0003964">
    <property type="term" value="F:RNA-directed DNA polymerase activity"/>
    <property type="evidence" value="ECO:0007669"/>
    <property type="project" value="UniProtKB-KW"/>
</dbReference>
<evidence type="ECO:0000259" key="8">
    <source>
        <dbReference type="PROSITE" id="PS50878"/>
    </source>
</evidence>
<evidence type="ECO:0000313" key="9">
    <source>
        <dbReference type="EMBL" id="PKU80458.1"/>
    </source>
</evidence>
<dbReference type="CDD" id="cd01647">
    <property type="entry name" value="RT_LTR"/>
    <property type="match status" value="1"/>
</dbReference>
<evidence type="ECO:0000256" key="5">
    <source>
        <dbReference type="ARBA" id="ARBA00022759"/>
    </source>
</evidence>
<dbReference type="InterPro" id="IPR000477">
    <property type="entry name" value="RT_dom"/>
</dbReference>
<dbReference type="FunFam" id="3.10.10.10:FF:000007">
    <property type="entry name" value="Retrovirus-related Pol polyprotein from transposon 17.6-like Protein"/>
    <property type="match status" value="1"/>
</dbReference>
<dbReference type="Gene3D" id="3.10.10.10">
    <property type="entry name" value="HIV Type 1 Reverse Transcriptase, subunit A, domain 1"/>
    <property type="match status" value="1"/>
</dbReference>
<dbReference type="InterPro" id="IPR043502">
    <property type="entry name" value="DNA/RNA_pol_sf"/>
</dbReference>
<dbReference type="PROSITE" id="PS50878">
    <property type="entry name" value="RT_POL"/>
    <property type="match status" value="1"/>
</dbReference>
<dbReference type="AlphaFoldDB" id="A0A2I0WXR9"/>
<organism evidence="9 10">
    <name type="scientific">Dendrobium catenatum</name>
    <dbReference type="NCBI Taxonomy" id="906689"/>
    <lineage>
        <taxon>Eukaryota</taxon>
        <taxon>Viridiplantae</taxon>
        <taxon>Streptophyta</taxon>
        <taxon>Embryophyta</taxon>
        <taxon>Tracheophyta</taxon>
        <taxon>Spermatophyta</taxon>
        <taxon>Magnoliopsida</taxon>
        <taxon>Liliopsida</taxon>
        <taxon>Asparagales</taxon>
        <taxon>Orchidaceae</taxon>
        <taxon>Epidendroideae</taxon>
        <taxon>Malaxideae</taxon>
        <taxon>Dendrobiinae</taxon>
        <taxon>Dendrobium</taxon>
    </lineage>
</organism>
<proteinExistence type="predicted"/>
<keyword evidence="6" id="KW-0378">Hydrolase</keyword>
<sequence length="97" mass="11518">MFSKLDLKSGYHQIRIREADVPKTAFRTHEGHYEFLVMPFGLTNAPATFQFLMNRVFKQHLKKFVLVFFDDILVYSKIVEEHFENLRVVLEVLQSIN</sequence>
<dbReference type="GO" id="GO:0004519">
    <property type="term" value="F:endonuclease activity"/>
    <property type="evidence" value="ECO:0007669"/>
    <property type="project" value="UniProtKB-KW"/>
</dbReference>
<dbReference type="Gene3D" id="3.30.70.270">
    <property type="match status" value="1"/>
</dbReference>
<keyword evidence="2" id="KW-0808">Transferase</keyword>
<evidence type="ECO:0000256" key="2">
    <source>
        <dbReference type="ARBA" id="ARBA00022679"/>
    </source>
</evidence>
<dbReference type="EMBL" id="KZ502351">
    <property type="protein sequence ID" value="PKU80458.1"/>
    <property type="molecule type" value="Genomic_DNA"/>
</dbReference>
<dbReference type="SUPFAM" id="SSF56672">
    <property type="entry name" value="DNA/RNA polymerases"/>
    <property type="match status" value="1"/>
</dbReference>
<reference evidence="9 10" key="2">
    <citation type="journal article" date="2017" name="Nature">
        <title>The Apostasia genome and the evolution of orchids.</title>
        <authorList>
            <person name="Zhang G.Q."/>
            <person name="Liu K.W."/>
            <person name="Li Z."/>
            <person name="Lohaus R."/>
            <person name="Hsiao Y.Y."/>
            <person name="Niu S.C."/>
            <person name="Wang J.Y."/>
            <person name="Lin Y.C."/>
            <person name="Xu Q."/>
            <person name="Chen L.J."/>
            <person name="Yoshida K."/>
            <person name="Fujiwara S."/>
            <person name="Wang Z.W."/>
            <person name="Zhang Y.Q."/>
            <person name="Mitsuda N."/>
            <person name="Wang M."/>
            <person name="Liu G.H."/>
            <person name="Pecoraro L."/>
            <person name="Huang H.X."/>
            <person name="Xiao X.J."/>
            <person name="Lin M."/>
            <person name="Wu X.Y."/>
            <person name="Wu W.L."/>
            <person name="Chen Y.Y."/>
            <person name="Chang S.B."/>
            <person name="Sakamoto S."/>
            <person name="Ohme-Takagi M."/>
            <person name="Yagi M."/>
            <person name="Zeng S.J."/>
            <person name="Shen C.Y."/>
            <person name="Yeh C.M."/>
            <person name="Luo Y.B."/>
            <person name="Tsai W.C."/>
            <person name="Van de Peer Y."/>
            <person name="Liu Z.J."/>
        </authorList>
    </citation>
    <scope>NUCLEOTIDE SEQUENCE [LARGE SCALE GENOMIC DNA]</scope>
    <source>
        <tissue evidence="9">The whole plant</tissue>
    </source>
</reference>
<dbReference type="STRING" id="906689.A0A2I0WXR9"/>
<dbReference type="GO" id="GO:0008233">
    <property type="term" value="F:peptidase activity"/>
    <property type="evidence" value="ECO:0007669"/>
    <property type="project" value="UniProtKB-KW"/>
</dbReference>
<keyword evidence="1" id="KW-0645">Protease</keyword>
<evidence type="ECO:0000256" key="4">
    <source>
        <dbReference type="ARBA" id="ARBA00022722"/>
    </source>
</evidence>
<keyword evidence="4" id="KW-0540">Nuclease</keyword>
<feature type="domain" description="Reverse transcriptase" evidence="8">
    <location>
        <begin position="1"/>
        <end position="97"/>
    </location>
</feature>
<accession>A0A2I0WXR9</accession>
<dbReference type="Proteomes" id="UP000233837">
    <property type="component" value="Unassembled WGS sequence"/>
</dbReference>
<dbReference type="PANTHER" id="PTHR24559:SF450">
    <property type="entry name" value="RNA-DIRECTED DNA POLYMERASE HOMOLOG"/>
    <property type="match status" value="1"/>
</dbReference>
<evidence type="ECO:0000313" key="10">
    <source>
        <dbReference type="Proteomes" id="UP000233837"/>
    </source>
</evidence>
<evidence type="ECO:0000256" key="6">
    <source>
        <dbReference type="ARBA" id="ARBA00022801"/>
    </source>
</evidence>
<dbReference type="Pfam" id="PF00078">
    <property type="entry name" value="RVT_1"/>
    <property type="match status" value="1"/>
</dbReference>
<reference evidence="9 10" key="1">
    <citation type="journal article" date="2016" name="Sci. Rep.">
        <title>The Dendrobium catenatum Lindl. genome sequence provides insights into polysaccharide synthase, floral development and adaptive evolution.</title>
        <authorList>
            <person name="Zhang G.Q."/>
            <person name="Xu Q."/>
            <person name="Bian C."/>
            <person name="Tsai W.C."/>
            <person name="Yeh C.M."/>
            <person name="Liu K.W."/>
            <person name="Yoshida K."/>
            <person name="Zhang L.S."/>
            <person name="Chang S.B."/>
            <person name="Chen F."/>
            <person name="Shi Y."/>
            <person name="Su Y.Y."/>
            <person name="Zhang Y.Q."/>
            <person name="Chen L.J."/>
            <person name="Yin Y."/>
            <person name="Lin M."/>
            <person name="Huang H."/>
            <person name="Deng H."/>
            <person name="Wang Z.W."/>
            <person name="Zhu S.L."/>
            <person name="Zhao X."/>
            <person name="Deng C."/>
            <person name="Niu S.C."/>
            <person name="Huang J."/>
            <person name="Wang M."/>
            <person name="Liu G.H."/>
            <person name="Yang H.J."/>
            <person name="Xiao X.J."/>
            <person name="Hsiao Y.Y."/>
            <person name="Wu W.L."/>
            <person name="Chen Y.Y."/>
            <person name="Mitsuda N."/>
            <person name="Ohme-Takagi M."/>
            <person name="Luo Y.B."/>
            <person name="Van de Peer Y."/>
            <person name="Liu Z.J."/>
        </authorList>
    </citation>
    <scope>NUCLEOTIDE SEQUENCE [LARGE SCALE GENOMIC DNA]</scope>
    <source>
        <tissue evidence="9">The whole plant</tissue>
    </source>
</reference>
<evidence type="ECO:0000256" key="7">
    <source>
        <dbReference type="ARBA" id="ARBA00022918"/>
    </source>
</evidence>
<evidence type="ECO:0000256" key="1">
    <source>
        <dbReference type="ARBA" id="ARBA00022670"/>
    </source>
</evidence>
<dbReference type="InterPro" id="IPR043128">
    <property type="entry name" value="Rev_trsase/Diguanyl_cyclase"/>
</dbReference>